<evidence type="ECO:0000256" key="3">
    <source>
        <dbReference type="ARBA" id="ARBA00022723"/>
    </source>
</evidence>
<dbReference type="GO" id="GO:0051536">
    <property type="term" value="F:iron-sulfur cluster binding"/>
    <property type="evidence" value="ECO:0007669"/>
    <property type="project" value="UniProtKB-KW"/>
</dbReference>
<accession>K6Q3F5</accession>
<dbReference type="SMART" id="SM00729">
    <property type="entry name" value="Elp3"/>
    <property type="match status" value="1"/>
</dbReference>
<dbReference type="InterPro" id="IPR006158">
    <property type="entry name" value="Cobalamin-bd"/>
</dbReference>
<keyword evidence="2" id="KW-0949">S-adenosyl-L-methionine</keyword>
<evidence type="ECO:0000313" key="7">
    <source>
        <dbReference type="EMBL" id="EKP95594.1"/>
    </source>
</evidence>
<comment type="caution">
    <text evidence="7">The sequence shown here is derived from an EMBL/GenBank/DDBJ whole genome shotgun (WGS) entry which is preliminary data.</text>
</comment>
<dbReference type="GO" id="GO:0003824">
    <property type="term" value="F:catalytic activity"/>
    <property type="evidence" value="ECO:0007669"/>
    <property type="project" value="InterPro"/>
</dbReference>
<comment type="cofactor">
    <cofactor evidence="1">
        <name>[4Fe-4S] cluster</name>
        <dbReference type="ChEBI" id="CHEBI:49883"/>
    </cofactor>
</comment>
<evidence type="ECO:0000313" key="8">
    <source>
        <dbReference type="Proteomes" id="UP000005710"/>
    </source>
</evidence>
<evidence type="ECO:0000256" key="2">
    <source>
        <dbReference type="ARBA" id="ARBA00022691"/>
    </source>
</evidence>
<keyword evidence="5" id="KW-0411">Iron-sulfur</keyword>
<protein>
    <submittedName>
        <fullName evidence="7">Fe-S oxidoreductase</fullName>
    </submittedName>
</protein>
<dbReference type="eggNOG" id="COG1032">
    <property type="taxonomic scope" value="Bacteria"/>
</dbReference>
<name>K6Q3F5_9FIRM</name>
<dbReference type="InterPro" id="IPR051198">
    <property type="entry name" value="BchE-like"/>
</dbReference>
<dbReference type="InterPro" id="IPR007197">
    <property type="entry name" value="rSAM"/>
</dbReference>
<dbReference type="Proteomes" id="UP000005710">
    <property type="component" value="Unassembled WGS sequence"/>
</dbReference>
<sequence>MRALYIHPGMNGRSSMYAIMPMGAVALVNLLRERGWSVCGVNAAMERSLSSSFDLARFLASLPRQDLVLIDLHWYMHTAGAFEAASLARTLWEDSIVVVGGMTASIFAEDVLRLCPSIDVVIRGDAEDAVLQLAELACHGDRDFARIPNAVYWNDNTICRSPRLAATSPTLFNELDFVTIDWLHNWQAYYKTGISGYSPMQKSRYWLETARGCFYNCIMCGGGQSVHENLCGLRRPLFRDVGRILSDIERLYELGVEQVAFSHDIFTLPFPGREDLLRGLLARGLKVGLYHEFWRLTATFVISQLHTVFDAERSDIAISPESGCEVVRKRNFPSKFFKNEELLELLRTLSKATFELQVFFAANLPWETETTWQETLRLTRDIVSVYGCDRLTLYAGFITIDPMSPMWLNPDTYNIHRYFSGLSDYWRMTNEGVRRPGYESEELTIAGVRRNLERFREVAISMRKAQV</sequence>
<dbReference type="InterPro" id="IPR058240">
    <property type="entry name" value="rSAM_sf"/>
</dbReference>
<dbReference type="AlphaFoldDB" id="K6Q3F5"/>
<dbReference type="GO" id="GO:0046872">
    <property type="term" value="F:metal ion binding"/>
    <property type="evidence" value="ECO:0007669"/>
    <property type="project" value="UniProtKB-KW"/>
</dbReference>
<evidence type="ECO:0000259" key="6">
    <source>
        <dbReference type="PROSITE" id="PS51332"/>
    </source>
</evidence>
<dbReference type="PANTHER" id="PTHR43409:SF7">
    <property type="entry name" value="BLL1977 PROTEIN"/>
    <property type="match status" value="1"/>
</dbReference>
<dbReference type="InterPro" id="IPR006638">
    <property type="entry name" value="Elp3/MiaA/NifB-like_rSAM"/>
</dbReference>
<keyword evidence="3" id="KW-0479">Metal-binding</keyword>
<dbReference type="HOGENOM" id="CLU_585156_0_0_9"/>
<evidence type="ECO:0000256" key="4">
    <source>
        <dbReference type="ARBA" id="ARBA00023004"/>
    </source>
</evidence>
<evidence type="ECO:0000256" key="1">
    <source>
        <dbReference type="ARBA" id="ARBA00001966"/>
    </source>
</evidence>
<dbReference type="Gene3D" id="3.40.50.280">
    <property type="entry name" value="Cobalamin-binding domain"/>
    <property type="match status" value="1"/>
</dbReference>
<keyword evidence="4" id="KW-0408">Iron</keyword>
<dbReference type="RefSeq" id="WP_006903619.1">
    <property type="nucleotide sequence ID" value="NZ_JH976535.1"/>
</dbReference>
<reference evidence="7" key="1">
    <citation type="submission" date="2010-10" db="EMBL/GenBank/DDBJ databases">
        <authorList>
            <consortium name="US DOE Joint Genome Institute (JGI-PGF)"/>
            <person name="Lucas S."/>
            <person name="Copeland A."/>
            <person name="Lapidus A."/>
            <person name="Bruce D."/>
            <person name="Goodwin L."/>
            <person name="Pitluck S."/>
            <person name="Kyrpides N."/>
            <person name="Mavromatis K."/>
            <person name="Detter J.C."/>
            <person name="Han C."/>
            <person name="Land M."/>
            <person name="Hauser L."/>
            <person name="Markowitz V."/>
            <person name="Cheng J.-F."/>
            <person name="Hugenholtz P."/>
            <person name="Woyke T."/>
            <person name="Wu D."/>
            <person name="Pukall R."/>
            <person name="Wahrenburg C."/>
            <person name="Brambilla E."/>
            <person name="Klenk H.-P."/>
            <person name="Eisen J.A."/>
        </authorList>
    </citation>
    <scope>NUCLEOTIDE SEQUENCE [LARGE SCALE GENOMIC DNA]</scope>
    <source>
        <strain evidence="7">DSM 13965</strain>
    </source>
</reference>
<organism evidence="7 8">
    <name type="scientific">Thermaerobacter subterraneus DSM 13965</name>
    <dbReference type="NCBI Taxonomy" id="867903"/>
    <lineage>
        <taxon>Bacteria</taxon>
        <taxon>Bacillati</taxon>
        <taxon>Bacillota</taxon>
        <taxon>Clostridia</taxon>
        <taxon>Eubacteriales</taxon>
        <taxon>Clostridiales Family XVII. Incertae Sedis</taxon>
        <taxon>Thermaerobacter</taxon>
    </lineage>
</organism>
<dbReference type="EMBL" id="AENY02000002">
    <property type="protein sequence ID" value="EKP95594.1"/>
    <property type="molecule type" value="Genomic_DNA"/>
</dbReference>
<proteinExistence type="predicted"/>
<dbReference type="PROSITE" id="PS51332">
    <property type="entry name" value="B12_BINDING"/>
    <property type="match status" value="1"/>
</dbReference>
<gene>
    <name evidence="7" type="ORF">ThesuDRAFT_01348</name>
</gene>
<keyword evidence="8" id="KW-1185">Reference proteome</keyword>
<dbReference type="SFLD" id="SFLDG01082">
    <property type="entry name" value="B12-binding_domain_containing"/>
    <property type="match status" value="1"/>
</dbReference>
<dbReference type="STRING" id="867903.ThesuDRAFT_01348"/>
<dbReference type="Pfam" id="PF02310">
    <property type="entry name" value="B12-binding"/>
    <property type="match status" value="1"/>
</dbReference>
<reference evidence="7" key="2">
    <citation type="submission" date="2012-10" db="EMBL/GenBank/DDBJ databases">
        <title>Improved high-quality draft of Thermaerobacter subterraneus C21, DSM 13965.</title>
        <authorList>
            <consortium name="DOE Joint Genome Institute"/>
            <person name="Eisen J."/>
            <person name="Huntemann M."/>
            <person name="Wei C.-L."/>
            <person name="Han J."/>
            <person name="Detter J.C."/>
            <person name="Han C."/>
            <person name="Tapia R."/>
            <person name="Chen A."/>
            <person name="Kyrpides N."/>
            <person name="Mavromatis K."/>
            <person name="Markowitz V."/>
            <person name="Szeto E."/>
            <person name="Ivanova N."/>
            <person name="Mikhailova N."/>
            <person name="Ovchinnikova G."/>
            <person name="Pagani I."/>
            <person name="Pati A."/>
            <person name="Goodwin L."/>
            <person name="Nordberg H.P."/>
            <person name="Cantor M.N."/>
            <person name="Hua S.X."/>
            <person name="Woyke T."/>
            <person name="Eisen J."/>
            <person name="Klenk H.-P."/>
        </authorList>
    </citation>
    <scope>NUCLEOTIDE SEQUENCE [LARGE SCALE GENOMIC DNA]</scope>
    <source>
        <strain evidence="7">DSM 13965</strain>
    </source>
</reference>
<evidence type="ECO:0000256" key="5">
    <source>
        <dbReference type="ARBA" id="ARBA00023014"/>
    </source>
</evidence>
<dbReference type="GO" id="GO:0031419">
    <property type="term" value="F:cobalamin binding"/>
    <property type="evidence" value="ECO:0007669"/>
    <property type="project" value="InterPro"/>
</dbReference>
<feature type="domain" description="B12-binding" evidence="6">
    <location>
        <begin position="1"/>
        <end position="144"/>
    </location>
</feature>
<dbReference type="OrthoDB" id="9801424at2"/>
<dbReference type="SUPFAM" id="SSF102114">
    <property type="entry name" value="Radical SAM enzymes"/>
    <property type="match status" value="1"/>
</dbReference>
<dbReference type="CDD" id="cd02068">
    <property type="entry name" value="radical_SAM_B12_BD"/>
    <property type="match status" value="1"/>
</dbReference>
<dbReference type="PANTHER" id="PTHR43409">
    <property type="entry name" value="ANAEROBIC MAGNESIUM-PROTOPORPHYRIN IX MONOMETHYL ESTER CYCLASE-RELATED"/>
    <property type="match status" value="1"/>
</dbReference>
<dbReference type="SFLD" id="SFLDS00029">
    <property type="entry name" value="Radical_SAM"/>
    <property type="match status" value="1"/>
</dbReference>